<evidence type="ECO:0000313" key="4">
    <source>
        <dbReference type="EMBL" id="GAA4207632.1"/>
    </source>
</evidence>
<dbReference type="InterPro" id="IPR051818">
    <property type="entry name" value="TPP_dependent_decarboxylase"/>
</dbReference>
<dbReference type="Pfam" id="PF02775">
    <property type="entry name" value="TPP_enzyme_C"/>
    <property type="match status" value="1"/>
</dbReference>
<dbReference type="Proteomes" id="UP001501251">
    <property type="component" value="Unassembled WGS sequence"/>
</dbReference>
<accession>A0ABP8BIL4</accession>
<dbReference type="InterPro" id="IPR011766">
    <property type="entry name" value="TPP_enzyme_TPP-bd"/>
</dbReference>
<dbReference type="InterPro" id="IPR029061">
    <property type="entry name" value="THDP-binding"/>
</dbReference>
<dbReference type="SUPFAM" id="SSF52518">
    <property type="entry name" value="Thiamin diphosphate-binding fold (THDP-binding)"/>
    <property type="match status" value="1"/>
</dbReference>
<keyword evidence="1" id="KW-0210">Decarboxylase</keyword>
<gene>
    <name evidence="4" type="ORF">GCM10022252_71570</name>
</gene>
<keyword evidence="2" id="KW-0456">Lyase</keyword>
<feature type="domain" description="Thiamine pyrophosphate enzyme TPP-binding" evidence="3">
    <location>
        <begin position="4"/>
        <end position="90"/>
    </location>
</feature>
<dbReference type="EMBL" id="BAABAQ010000017">
    <property type="protein sequence ID" value="GAA4207632.1"/>
    <property type="molecule type" value="Genomic_DNA"/>
</dbReference>
<protein>
    <recommendedName>
        <fullName evidence="3">Thiamine pyrophosphate enzyme TPP-binding domain-containing protein</fullName>
    </recommendedName>
</protein>
<comment type="caution">
    <text evidence="4">The sequence shown here is derived from an EMBL/GenBank/DDBJ whole genome shotgun (WGS) entry which is preliminary data.</text>
</comment>
<name>A0ABP8BIL4_9ACTN</name>
<evidence type="ECO:0000259" key="3">
    <source>
        <dbReference type="Pfam" id="PF02775"/>
    </source>
</evidence>
<organism evidence="4 5">
    <name type="scientific">Streptosporangium oxazolinicum</name>
    <dbReference type="NCBI Taxonomy" id="909287"/>
    <lineage>
        <taxon>Bacteria</taxon>
        <taxon>Bacillati</taxon>
        <taxon>Actinomycetota</taxon>
        <taxon>Actinomycetes</taxon>
        <taxon>Streptosporangiales</taxon>
        <taxon>Streptosporangiaceae</taxon>
        <taxon>Streptosporangium</taxon>
    </lineage>
</organism>
<evidence type="ECO:0000313" key="5">
    <source>
        <dbReference type="Proteomes" id="UP001501251"/>
    </source>
</evidence>
<dbReference type="PANTHER" id="PTHR42818:SF1">
    <property type="entry name" value="SULFOPYRUVATE DECARBOXYLASE"/>
    <property type="match status" value="1"/>
</dbReference>
<reference evidence="5" key="1">
    <citation type="journal article" date="2019" name="Int. J. Syst. Evol. Microbiol.">
        <title>The Global Catalogue of Microorganisms (GCM) 10K type strain sequencing project: providing services to taxonomists for standard genome sequencing and annotation.</title>
        <authorList>
            <consortium name="The Broad Institute Genomics Platform"/>
            <consortium name="The Broad Institute Genome Sequencing Center for Infectious Disease"/>
            <person name="Wu L."/>
            <person name="Ma J."/>
        </authorList>
    </citation>
    <scope>NUCLEOTIDE SEQUENCE [LARGE SCALE GENOMIC DNA]</scope>
    <source>
        <strain evidence="5">JCM 17388</strain>
    </source>
</reference>
<keyword evidence="5" id="KW-1185">Reference proteome</keyword>
<dbReference type="PANTHER" id="PTHR42818">
    <property type="entry name" value="SULFOPYRUVATE DECARBOXYLASE SUBUNIT ALPHA"/>
    <property type="match status" value="1"/>
</dbReference>
<dbReference type="Gene3D" id="3.40.50.970">
    <property type="match status" value="1"/>
</dbReference>
<proteinExistence type="predicted"/>
<sequence>MAEGDGSLLMNPAGLIAVGAARRLPLVHLVLDDGVYDSTGGQRCAGGSVDPTEWARDCGYNDVSTVTDVEQLSRFLDEKPFSHSWPVFVRCLVTREADPPPRVTHDLADISASITAFMASAP</sequence>
<evidence type="ECO:0000256" key="1">
    <source>
        <dbReference type="ARBA" id="ARBA00022793"/>
    </source>
</evidence>
<evidence type="ECO:0000256" key="2">
    <source>
        <dbReference type="ARBA" id="ARBA00023239"/>
    </source>
</evidence>